<keyword evidence="10 14" id="KW-0472">Membrane</keyword>
<evidence type="ECO:0000256" key="4">
    <source>
        <dbReference type="ARBA" id="ARBA00022475"/>
    </source>
</evidence>
<evidence type="ECO:0000256" key="14">
    <source>
        <dbReference type="SAM" id="Phobius"/>
    </source>
</evidence>
<keyword evidence="3" id="KW-0813">Transport</keyword>
<feature type="transmembrane region" description="Helical" evidence="14">
    <location>
        <begin position="391"/>
        <end position="415"/>
    </location>
</feature>
<dbReference type="GO" id="GO:0006814">
    <property type="term" value="P:sodium ion transport"/>
    <property type="evidence" value="ECO:0007669"/>
    <property type="project" value="UniProtKB-KW"/>
</dbReference>
<feature type="transmembrane region" description="Helical" evidence="14">
    <location>
        <begin position="269"/>
        <end position="290"/>
    </location>
</feature>
<proteinExistence type="inferred from homology"/>
<dbReference type="CDD" id="cd10322">
    <property type="entry name" value="SLC5sbd"/>
    <property type="match status" value="1"/>
</dbReference>
<evidence type="ECO:0000256" key="13">
    <source>
        <dbReference type="RuleBase" id="RU362091"/>
    </source>
</evidence>
<evidence type="ECO:0000256" key="11">
    <source>
        <dbReference type="ARBA" id="ARBA00023201"/>
    </source>
</evidence>
<feature type="transmembrane region" description="Helical" evidence="14">
    <location>
        <begin position="73"/>
        <end position="93"/>
    </location>
</feature>
<organism evidence="15 16">
    <name type="scientific">Nesterenkonia jeotgali</name>
    <dbReference type="NCBI Taxonomy" id="317018"/>
    <lineage>
        <taxon>Bacteria</taxon>
        <taxon>Bacillati</taxon>
        <taxon>Actinomycetota</taxon>
        <taxon>Actinomycetes</taxon>
        <taxon>Micrococcales</taxon>
        <taxon>Micrococcaceae</taxon>
        <taxon>Nesterenkonia</taxon>
    </lineage>
</organism>
<dbReference type="GO" id="GO:0015293">
    <property type="term" value="F:symporter activity"/>
    <property type="evidence" value="ECO:0007669"/>
    <property type="project" value="UniProtKB-KW"/>
</dbReference>
<feature type="transmembrane region" description="Helical" evidence="14">
    <location>
        <begin position="6"/>
        <end position="25"/>
    </location>
</feature>
<keyword evidence="6" id="KW-0769">Symport</keyword>
<evidence type="ECO:0000313" key="15">
    <source>
        <dbReference type="EMBL" id="MBA8921358.1"/>
    </source>
</evidence>
<keyword evidence="4" id="KW-1003">Cell membrane</keyword>
<dbReference type="EMBL" id="JACJIH010000001">
    <property type="protein sequence ID" value="MBA8921358.1"/>
    <property type="molecule type" value="Genomic_DNA"/>
</dbReference>
<evidence type="ECO:0000256" key="3">
    <source>
        <dbReference type="ARBA" id="ARBA00022448"/>
    </source>
</evidence>
<dbReference type="Gene3D" id="1.20.1730.10">
    <property type="entry name" value="Sodium/glucose cotransporter"/>
    <property type="match status" value="1"/>
</dbReference>
<dbReference type="RefSeq" id="WP_182495371.1">
    <property type="nucleotide sequence ID" value="NZ_BAAAKT010000004.1"/>
</dbReference>
<dbReference type="Proteomes" id="UP000546252">
    <property type="component" value="Unassembled WGS sequence"/>
</dbReference>
<comment type="caution">
    <text evidence="15">The sequence shown here is derived from an EMBL/GenBank/DDBJ whole genome shotgun (WGS) entry which is preliminary data.</text>
</comment>
<evidence type="ECO:0000256" key="5">
    <source>
        <dbReference type="ARBA" id="ARBA00022692"/>
    </source>
</evidence>
<evidence type="ECO:0000256" key="8">
    <source>
        <dbReference type="ARBA" id="ARBA00023053"/>
    </source>
</evidence>
<keyword evidence="11" id="KW-0739">Sodium transport</keyword>
<dbReference type="InterPro" id="IPR050277">
    <property type="entry name" value="Sodium:Solute_Symporter"/>
</dbReference>
<dbReference type="Pfam" id="PF00474">
    <property type="entry name" value="SSF"/>
    <property type="match status" value="1"/>
</dbReference>
<evidence type="ECO:0000256" key="10">
    <source>
        <dbReference type="ARBA" id="ARBA00023136"/>
    </source>
</evidence>
<dbReference type="InterPro" id="IPR001734">
    <property type="entry name" value="Na/solute_symporter"/>
</dbReference>
<accession>A0A839FHV7</accession>
<evidence type="ECO:0000256" key="2">
    <source>
        <dbReference type="ARBA" id="ARBA00006434"/>
    </source>
</evidence>
<keyword evidence="5 14" id="KW-0812">Transmembrane</keyword>
<evidence type="ECO:0000256" key="9">
    <source>
        <dbReference type="ARBA" id="ARBA00023065"/>
    </source>
</evidence>
<evidence type="ECO:0000256" key="12">
    <source>
        <dbReference type="ARBA" id="ARBA00033708"/>
    </source>
</evidence>
<evidence type="ECO:0000313" key="16">
    <source>
        <dbReference type="Proteomes" id="UP000546252"/>
    </source>
</evidence>
<evidence type="ECO:0000256" key="1">
    <source>
        <dbReference type="ARBA" id="ARBA00004651"/>
    </source>
</evidence>
<dbReference type="GO" id="GO:0005886">
    <property type="term" value="C:plasma membrane"/>
    <property type="evidence" value="ECO:0007669"/>
    <property type="project" value="UniProtKB-SubCell"/>
</dbReference>
<feature type="transmembrane region" description="Helical" evidence="14">
    <location>
        <begin position="366"/>
        <end position="385"/>
    </location>
</feature>
<feature type="transmembrane region" description="Helical" evidence="14">
    <location>
        <begin position="188"/>
        <end position="211"/>
    </location>
</feature>
<feature type="transmembrane region" description="Helical" evidence="14">
    <location>
        <begin position="447"/>
        <end position="467"/>
    </location>
</feature>
<feature type="transmembrane region" description="Helical" evidence="14">
    <location>
        <begin position="125"/>
        <end position="144"/>
    </location>
</feature>
<gene>
    <name evidence="15" type="ORF">HNR24_001291</name>
</gene>
<comment type="similarity">
    <text evidence="2 13">Belongs to the sodium:solute symporter (SSF) (TC 2.A.21) family.</text>
</comment>
<sequence length="502" mass="53590">MGTTIMTLVVLFVFFAVLGLITYRASRSNKATPDDFFLANRGLGTVVLLMTTGASFFSTWTLLGAIGSYYREGVWFIAFAAWTVVHALFIWLFGARIWQLGRQFGFVTPGELVERYYGSPLLRTLFAVVGIVCLVPVMLIQVTGGAGALTSLTEGAVPYWVGVTLMGVFVGAMVAISGGRGAAWGDTFMGVFFGTVLLLITLVFVFGSGGFDSFRNISEVSPEVLVNQGNFWGIFDTALGLGLAFWVMPHMWQKFYSARSPLVLAKTSLLTPFWNSWLMALGALTIGILAHYPGLVPGLSADNSDQTIPLFFAAHAPLLGSIVIAAIIAAAISTINSQLLTSANILTTDLYKRFVNPGLTMRGEAYVGRIAVGGLTIMVVVLAFTPAAQGFLVPLSSLGFAIAIQMCPAAFGALMWRGATRLGAITSLIAGLSALTLVYLVDSPLPMGPAASGIITGSVVFVVVSLLDPRGPTPIQHEFHDSLIKKLYTNRNSADKTYAEKS</sequence>
<evidence type="ECO:0000256" key="7">
    <source>
        <dbReference type="ARBA" id="ARBA00022989"/>
    </source>
</evidence>
<dbReference type="InterPro" id="IPR038377">
    <property type="entry name" value="Na/Glc_symporter_sf"/>
</dbReference>
<feature type="transmembrane region" description="Helical" evidence="14">
    <location>
        <begin position="310"/>
        <end position="332"/>
    </location>
</feature>
<comment type="subcellular location">
    <subcellularLocation>
        <location evidence="1">Cell membrane</location>
        <topology evidence="1">Multi-pass membrane protein</topology>
    </subcellularLocation>
</comment>
<dbReference type="PROSITE" id="PS50283">
    <property type="entry name" value="NA_SOLUT_SYMP_3"/>
    <property type="match status" value="1"/>
</dbReference>
<feature type="transmembrane region" description="Helical" evidence="14">
    <location>
        <begin position="422"/>
        <end position="441"/>
    </location>
</feature>
<keyword evidence="8" id="KW-0915">Sodium</keyword>
<feature type="transmembrane region" description="Helical" evidence="14">
    <location>
        <begin position="156"/>
        <end position="176"/>
    </location>
</feature>
<dbReference type="AlphaFoldDB" id="A0A839FHV7"/>
<dbReference type="PANTHER" id="PTHR48086">
    <property type="entry name" value="SODIUM/PROLINE SYMPORTER-RELATED"/>
    <property type="match status" value="1"/>
</dbReference>
<dbReference type="PANTHER" id="PTHR48086:SF3">
    <property type="entry name" value="SODIUM_PROLINE SYMPORTER"/>
    <property type="match status" value="1"/>
</dbReference>
<name>A0A839FHV7_9MICC</name>
<feature type="transmembrane region" description="Helical" evidence="14">
    <location>
        <begin position="231"/>
        <end position="248"/>
    </location>
</feature>
<reference evidence="15 16" key="1">
    <citation type="submission" date="2020-08" db="EMBL/GenBank/DDBJ databases">
        <title>Sequencing the genomes of 1000 actinobacteria strains.</title>
        <authorList>
            <person name="Klenk H.-P."/>
        </authorList>
    </citation>
    <scope>NUCLEOTIDE SEQUENCE [LARGE SCALE GENOMIC DNA]</scope>
    <source>
        <strain evidence="15 16">DSM 19081</strain>
    </source>
</reference>
<feature type="transmembrane region" description="Helical" evidence="14">
    <location>
        <begin position="46"/>
        <end position="67"/>
    </location>
</feature>
<evidence type="ECO:0000256" key="6">
    <source>
        <dbReference type="ARBA" id="ARBA00022847"/>
    </source>
</evidence>
<comment type="catalytic activity">
    <reaction evidence="12">
        <text>L-proline(in) + Na(+)(in) = L-proline(out) + Na(+)(out)</text>
        <dbReference type="Rhea" id="RHEA:28967"/>
        <dbReference type="ChEBI" id="CHEBI:29101"/>
        <dbReference type="ChEBI" id="CHEBI:60039"/>
    </reaction>
</comment>
<protein>
    <submittedName>
        <fullName evidence="15">SSS family solute:Na+ symporter</fullName>
    </submittedName>
</protein>
<keyword evidence="9" id="KW-0406">Ion transport</keyword>
<keyword evidence="7 14" id="KW-1133">Transmembrane helix</keyword>